<name>B9MNW7_CALBD</name>
<dbReference type="Pfam" id="PF08843">
    <property type="entry name" value="AbiEii"/>
    <property type="match status" value="1"/>
</dbReference>
<dbReference type="InterPro" id="IPR014942">
    <property type="entry name" value="AbiEii"/>
</dbReference>
<dbReference type="EMBL" id="CP001393">
    <property type="protein sequence ID" value="ACM59646.1"/>
    <property type="molecule type" value="Genomic_DNA"/>
</dbReference>
<dbReference type="STRING" id="521460.Athe_0520"/>
<dbReference type="KEGG" id="ate:Athe_0520"/>
<dbReference type="AlphaFoldDB" id="B9MNW7"/>
<accession>B9MNW7</accession>
<proteinExistence type="predicted"/>
<gene>
    <name evidence="1" type="ordered locus">Athe_0520</name>
</gene>
<evidence type="ECO:0008006" key="3">
    <source>
        <dbReference type="Google" id="ProtNLM"/>
    </source>
</evidence>
<protein>
    <recommendedName>
        <fullName evidence="3">Nucleotidyl transferase AbiEii/AbiGii toxin family protein</fullName>
    </recommendedName>
</protein>
<evidence type="ECO:0000313" key="1">
    <source>
        <dbReference type="EMBL" id="ACM59646.1"/>
    </source>
</evidence>
<dbReference type="Gene3D" id="3.10.450.620">
    <property type="entry name" value="JHP933, nucleotidyltransferase-like core domain"/>
    <property type="match status" value="1"/>
</dbReference>
<sequence length="237" mass="27319">MMDMEVLDSVGYEICRNIAKSNLSKKFYLAGGTALALQLRHRKSYDLDFFQKEVSEKIEFEYIYNILTKSFSKKNVNIIIKQVDQMTSTICGVKISFIAYPFPLIEPLVQGDKIDIRLKGINLASPKEIALMKAYTIGRRPTYRDYIDLYFLLKKGIVNLEYILEKAPQKFVIEGESVFSKKLFLEQLMYTEDIIDKETALISVIGEAPKVGEIERFLTQQAKIAIEKYIKKRGMLP</sequence>
<dbReference type="Proteomes" id="UP000007723">
    <property type="component" value="Chromosome"/>
</dbReference>
<dbReference type="eggNOG" id="ENOG50330KK">
    <property type="taxonomic scope" value="Bacteria"/>
</dbReference>
<dbReference type="HOGENOM" id="CLU_106275_1_0_9"/>
<organism evidence="1 2">
    <name type="scientific">Caldicellulosiruptor bescii (strain ATCC BAA-1888 / DSM 6725 / KCTC 15123 / Z-1320)</name>
    <name type="common">Anaerocellum thermophilum</name>
    <dbReference type="NCBI Taxonomy" id="521460"/>
    <lineage>
        <taxon>Bacteria</taxon>
        <taxon>Bacillati</taxon>
        <taxon>Bacillota</taxon>
        <taxon>Bacillota incertae sedis</taxon>
        <taxon>Caldicellulosiruptorales</taxon>
        <taxon>Caldicellulosiruptoraceae</taxon>
        <taxon>Caldicellulosiruptor</taxon>
    </lineage>
</organism>
<evidence type="ECO:0000313" key="2">
    <source>
        <dbReference type="Proteomes" id="UP000007723"/>
    </source>
</evidence>
<reference evidence="2" key="1">
    <citation type="submission" date="2009-01" db="EMBL/GenBank/DDBJ databases">
        <title>Complete sequence of chromosome of Anaerocellum thermophilum DSM 6725.</title>
        <authorList>
            <person name="Lucas S."/>
            <person name="Copeland A."/>
            <person name="Lapidus A."/>
            <person name="Glavina del Rio T."/>
            <person name="Tice H."/>
            <person name="Bruce D."/>
            <person name="Goodwin L."/>
            <person name="Pitluck S."/>
            <person name="Sims D."/>
            <person name="Meincke L."/>
            <person name="Brettin T."/>
            <person name="Detter J.C."/>
            <person name="Han C."/>
            <person name="Larimer F."/>
            <person name="Land M."/>
            <person name="Hauser L."/>
            <person name="Kyrpides N."/>
            <person name="Ovchinnikova G."/>
            <person name="Kataeva I."/>
            <person name="Adams M.W.W."/>
        </authorList>
    </citation>
    <scope>NUCLEOTIDE SEQUENCE [LARGE SCALE GENOMIC DNA]</scope>
    <source>
        <strain evidence="2">ATCC BAA-1888 / DSM 6725 / Z-1320</strain>
    </source>
</reference>